<sequence>MRKDELDKEWVTLMVEAKQIGLTIDEIRDYFTDKGAEKKLEAKKNGLRV</sequence>
<gene>
    <name evidence="2" type="ORF">GCM10008986_19330</name>
</gene>
<dbReference type="Proteomes" id="UP001500880">
    <property type="component" value="Unassembled WGS sequence"/>
</dbReference>
<keyword evidence="3" id="KW-1185">Reference proteome</keyword>
<evidence type="ECO:0000313" key="2">
    <source>
        <dbReference type="EMBL" id="GAA0493032.1"/>
    </source>
</evidence>
<dbReference type="InterPro" id="IPR010981">
    <property type="entry name" value="SinR/SinI_dimer_dom"/>
</dbReference>
<dbReference type="SUPFAM" id="SSF47406">
    <property type="entry name" value="SinR repressor dimerisation domain-like"/>
    <property type="match status" value="1"/>
</dbReference>
<dbReference type="PROSITE" id="PS51500">
    <property type="entry name" value="SIN"/>
    <property type="match status" value="1"/>
</dbReference>
<proteinExistence type="predicted"/>
<feature type="domain" description="Sin" evidence="1">
    <location>
        <begin position="1"/>
        <end position="35"/>
    </location>
</feature>
<organism evidence="2 3">
    <name type="scientific">Salinibacillus aidingensis</name>
    <dbReference type="NCBI Taxonomy" id="237684"/>
    <lineage>
        <taxon>Bacteria</taxon>
        <taxon>Bacillati</taxon>
        <taxon>Bacillota</taxon>
        <taxon>Bacilli</taxon>
        <taxon>Bacillales</taxon>
        <taxon>Bacillaceae</taxon>
        <taxon>Salinibacillus</taxon>
    </lineage>
</organism>
<protein>
    <recommendedName>
        <fullName evidence="1">Sin domain-containing protein</fullName>
    </recommendedName>
</protein>
<dbReference type="Pfam" id="PF08671">
    <property type="entry name" value="SinI"/>
    <property type="match status" value="1"/>
</dbReference>
<accession>A0ABP3L621</accession>
<reference evidence="3" key="1">
    <citation type="journal article" date="2019" name="Int. J. Syst. Evol. Microbiol.">
        <title>The Global Catalogue of Microorganisms (GCM) 10K type strain sequencing project: providing services to taxonomists for standard genome sequencing and annotation.</title>
        <authorList>
            <consortium name="The Broad Institute Genomics Platform"/>
            <consortium name="The Broad Institute Genome Sequencing Center for Infectious Disease"/>
            <person name="Wu L."/>
            <person name="Ma J."/>
        </authorList>
    </citation>
    <scope>NUCLEOTIDE SEQUENCE [LARGE SCALE GENOMIC DNA]</scope>
    <source>
        <strain evidence="3">JCM 12389</strain>
    </source>
</reference>
<name>A0ABP3L621_9BACI</name>
<evidence type="ECO:0000313" key="3">
    <source>
        <dbReference type="Proteomes" id="UP001500880"/>
    </source>
</evidence>
<dbReference type="EMBL" id="BAAADO010000003">
    <property type="protein sequence ID" value="GAA0493032.1"/>
    <property type="molecule type" value="Genomic_DNA"/>
</dbReference>
<dbReference type="RefSeq" id="WP_343840135.1">
    <property type="nucleotide sequence ID" value="NZ_BAAADO010000003.1"/>
</dbReference>
<dbReference type="InterPro" id="IPR036281">
    <property type="entry name" value="SinR/SinI_dimer_dom_sf"/>
</dbReference>
<evidence type="ECO:0000259" key="1">
    <source>
        <dbReference type="PROSITE" id="PS51500"/>
    </source>
</evidence>
<comment type="caution">
    <text evidence="2">The sequence shown here is derived from an EMBL/GenBank/DDBJ whole genome shotgun (WGS) entry which is preliminary data.</text>
</comment>